<protein>
    <recommendedName>
        <fullName evidence="3">Type 4 fimbrial biogenesis protein PilX N-terminal domain-containing protein</fullName>
    </recommendedName>
</protein>
<gene>
    <name evidence="1" type="ORF">D3880_19030</name>
</gene>
<dbReference type="Proteomes" id="UP000265560">
    <property type="component" value="Chromosome"/>
</dbReference>
<accession>A0A385Z4U6</accession>
<sequence>MRNFLFPKAQCGATLIVGLIMLLLLTLTIGGAFTLSGTNLKSVGNMQMRDEAIAAANIATEQVLSSPFTNAPSAESINVDINNDGVADYVVAIATPECISESEIPAVVVGKESGIRAGVVTPDSQWSTVWALNAQVNDPASGAMASVRSGVRVLLTQTQKNSVCP</sequence>
<dbReference type="KEGG" id="pcav:D3880_19030"/>
<dbReference type="AlphaFoldDB" id="A0A385Z4U6"/>
<evidence type="ECO:0008006" key="3">
    <source>
        <dbReference type="Google" id="ProtNLM"/>
    </source>
</evidence>
<reference evidence="2" key="1">
    <citation type="submission" date="2018-09" db="EMBL/GenBank/DDBJ databases">
        <authorList>
            <person name="Zhu H."/>
        </authorList>
    </citation>
    <scope>NUCLEOTIDE SEQUENCE [LARGE SCALE GENOMIC DNA]</scope>
    <source>
        <strain evidence="2">K2W31S-8</strain>
    </source>
</reference>
<evidence type="ECO:0000313" key="2">
    <source>
        <dbReference type="Proteomes" id="UP000265560"/>
    </source>
</evidence>
<keyword evidence="2" id="KW-1185">Reference proteome</keyword>
<dbReference type="RefSeq" id="WP_119894982.1">
    <property type="nucleotide sequence ID" value="NZ_CP032419.1"/>
</dbReference>
<evidence type="ECO:0000313" key="1">
    <source>
        <dbReference type="EMBL" id="AYC34329.1"/>
    </source>
</evidence>
<name>A0A385Z4U6_9PSED</name>
<proteinExistence type="predicted"/>
<organism evidence="1 2">
    <name type="scientific">Pseudomonas cavernae</name>
    <dbReference type="NCBI Taxonomy" id="2320867"/>
    <lineage>
        <taxon>Bacteria</taxon>
        <taxon>Pseudomonadati</taxon>
        <taxon>Pseudomonadota</taxon>
        <taxon>Gammaproteobacteria</taxon>
        <taxon>Pseudomonadales</taxon>
        <taxon>Pseudomonadaceae</taxon>
        <taxon>Pseudomonas</taxon>
    </lineage>
</organism>
<dbReference type="OrthoDB" id="5954810at2"/>
<dbReference type="EMBL" id="CP032419">
    <property type="protein sequence ID" value="AYC34329.1"/>
    <property type="molecule type" value="Genomic_DNA"/>
</dbReference>